<keyword evidence="5" id="KW-1185">Reference proteome</keyword>
<dbReference type="Proteomes" id="UP000504608">
    <property type="component" value="Unplaced"/>
</dbReference>
<dbReference type="RefSeq" id="XP_023006100.1">
    <property type="nucleotide sequence ID" value="XM_023150332.1"/>
</dbReference>
<keyword evidence="1" id="KW-0521">NADP</keyword>
<dbReference type="Gene3D" id="3.40.50.720">
    <property type="entry name" value="NAD(P)-binding Rossmann-like Domain"/>
    <property type="match status" value="1"/>
</dbReference>
<evidence type="ECO:0000256" key="3">
    <source>
        <dbReference type="ARBA" id="ARBA00023445"/>
    </source>
</evidence>
<evidence type="ECO:0000313" key="6">
    <source>
        <dbReference type="RefSeq" id="XP_023006100.1"/>
    </source>
</evidence>
<dbReference type="InterPro" id="IPR050425">
    <property type="entry name" value="NAD(P)_dehydrat-like"/>
</dbReference>
<dbReference type="AlphaFoldDB" id="A0A6J1KZ90"/>
<feature type="domain" description="NAD-dependent epimerase/dehydratase" evidence="4">
    <location>
        <begin position="9"/>
        <end position="250"/>
    </location>
</feature>
<dbReference type="KEGG" id="cmax:111498944"/>
<dbReference type="InterPro" id="IPR001509">
    <property type="entry name" value="Epimerase_deHydtase"/>
</dbReference>
<keyword evidence="2" id="KW-0560">Oxidoreductase</keyword>
<dbReference type="GO" id="GO:0016616">
    <property type="term" value="F:oxidoreductase activity, acting on the CH-OH group of donors, NAD or NADP as acceptor"/>
    <property type="evidence" value="ECO:0007669"/>
    <property type="project" value="TreeGrafter"/>
</dbReference>
<dbReference type="InterPro" id="IPR036291">
    <property type="entry name" value="NAD(P)-bd_dom_sf"/>
</dbReference>
<comment type="similarity">
    <text evidence="3">Belongs to the NAD(P)-dependent epimerase/dehydratase family. Dihydroflavonol-4-reductase subfamily.</text>
</comment>
<dbReference type="OrthoDB" id="2735536at2759"/>
<dbReference type="CDD" id="cd08958">
    <property type="entry name" value="FR_SDR_e"/>
    <property type="match status" value="1"/>
</dbReference>
<proteinExistence type="inferred from homology"/>
<sequence length="332" mass="36738">MENGAKGKVCVTGGTGFIASWLIKSLLENGYSVTTTVRADPEMRRDYGFLTNLPGASEKLQIYHADLDDPNSFAPAIAGCIGVFHLATPIDMSDKEGVEVLTRRTIEGTLGILKVCLDSKTVRRVVYTSAAATMQFNHHTVDFLDESCWSDIDYINSIAPLGRSYPISKTLTEQAVLEFSQQYGLEVVTVLPTYVVGPFICPRLPDSIRVTTSLMSGNKAEYGLILKSNMVHVDDVARSHIFLFEHPNANGRYVCSSHLITIEELANLFSAKYPEFQIPSPESLKDVKGYIFSDVSSKKLLDAGFQYKYGIEEMFDGAIQSCKEKGYLHETN</sequence>
<accession>A0A6J1KZ90</accession>
<protein>
    <submittedName>
        <fullName evidence="6">Vestitone reductase-like</fullName>
    </submittedName>
</protein>
<evidence type="ECO:0000256" key="1">
    <source>
        <dbReference type="ARBA" id="ARBA00022857"/>
    </source>
</evidence>
<evidence type="ECO:0000256" key="2">
    <source>
        <dbReference type="ARBA" id="ARBA00023002"/>
    </source>
</evidence>
<dbReference type="FunFam" id="3.40.50.720:FF:000085">
    <property type="entry name" value="Dihydroflavonol reductase"/>
    <property type="match status" value="1"/>
</dbReference>
<dbReference type="SUPFAM" id="SSF51735">
    <property type="entry name" value="NAD(P)-binding Rossmann-fold domains"/>
    <property type="match status" value="1"/>
</dbReference>
<dbReference type="PANTHER" id="PTHR10366:SF563">
    <property type="entry name" value="CINNAMOYL-COA REDUCTASE 16"/>
    <property type="match status" value="1"/>
</dbReference>
<evidence type="ECO:0000259" key="4">
    <source>
        <dbReference type="Pfam" id="PF01370"/>
    </source>
</evidence>
<gene>
    <name evidence="6" type="primary">LOC111498944</name>
</gene>
<dbReference type="Pfam" id="PF01370">
    <property type="entry name" value="Epimerase"/>
    <property type="match status" value="1"/>
</dbReference>
<name>A0A6J1KZ90_CUCMA</name>
<reference evidence="6" key="1">
    <citation type="submission" date="2025-08" db="UniProtKB">
        <authorList>
            <consortium name="RefSeq"/>
        </authorList>
    </citation>
    <scope>IDENTIFICATION</scope>
    <source>
        <tissue evidence="6">Young leaves</tissue>
    </source>
</reference>
<organism evidence="5 6">
    <name type="scientific">Cucurbita maxima</name>
    <name type="common">Pumpkin</name>
    <name type="synonym">Winter squash</name>
    <dbReference type="NCBI Taxonomy" id="3661"/>
    <lineage>
        <taxon>Eukaryota</taxon>
        <taxon>Viridiplantae</taxon>
        <taxon>Streptophyta</taxon>
        <taxon>Embryophyta</taxon>
        <taxon>Tracheophyta</taxon>
        <taxon>Spermatophyta</taxon>
        <taxon>Magnoliopsida</taxon>
        <taxon>eudicotyledons</taxon>
        <taxon>Gunneridae</taxon>
        <taxon>Pentapetalae</taxon>
        <taxon>rosids</taxon>
        <taxon>fabids</taxon>
        <taxon>Cucurbitales</taxon>
        <taxon>Cucurbitaceae</taxon>
        <taxon>Cucurbiteae</taxon>
        <taxon>Cucurbita</taxon>
    </lineage>
</organism>
<dbReference type="GeneID" id="111498944"/>
<dbReference type="PANTHER" id="PTHR10366">
    <property type="entry name" value="NAD DEPENDENT EPIMERASE/DEHYDRATASE"/>
    <property type="match status" value="1"/>
</dbReference>
<evidence type="ECO:0000313" key="5">
    <source>
        <dbReference type="Proteomes" id="UP000504608"/>
    </source>
</evidence>